<protein>
    <recommendedName>
        <fullName evidence="3">Zn(2)-C6 fungal-type domain-containing protein</fullName>
    </recommendedName>
</protein>
<dbReference type="PROSITE" id="PS50048">
    <property type="entry name" value="ZN2_CY6_FUNGAL_2"/>
    <property type="match status" value="1"/>
</dbReference>
<dbReference type="Gene3D" id="4.10.240.10">
    <property type="entry name" value="Zn(2)-C6 fungal-type DNA-binding domain"/>
    <property type="match status" value="1"/>
</dbReference>
<feature type="compositionally biased region" description="Low complexity" evidence="2">
    <location>
        <begin position="73"/>
        <end position="88"/>
    </location>
</feature>
<dbReference type="PANTHER" id="PTHR38791:SF5">
    <property type="entry name" value="TRANSCRIPTION FACTOR DBAG-RELATED"/>
    <property type="match status" value="1"/>
</dbReference>
<dbReference type="InterPro" id="IPR053175">
    <property type="entry name" value="DHMBA_Reg_Transcription_Factor"/>
</dbReference>
<evidence type="ECO:0000313" key="4">
    <source>
        <dbReference type="EMBL" id="TVY71166.1"/>
    </source>
</evidence>
<dbReference type="Pfam" id="PF00172">
    <property type="entry name" value="Zn_clus"/>
    <property type="match status" value="1"/>
</dbReference>
<feature type="compositionally biased region" description="Basic and acidic residues" evidence="2">
    <location>
        <begin position="61"/>
        <end position="72"/>
    </location>
</feature>
<feature type="region of interest" description="Disordered" evidence="2">
    <location>
        <begin position="58"/>
        <end position="98"/>
    </location>
</feature>
<organism evidence="4 5">
    <name type="scientific">Lachnellula suecica</name>
    <dbReference type="NCBI Taxonomy" id="602035"/>
    <lineage>
        <taxon>Eukaryota</taxon>
        <taxon>Fungi</taxon>
        <taxon>Dikarya</taxon>
        <taxon>Ascomycota</taxon>
        <taxon>Pezizomycotina</taxon>
        <taxon>Leotiomycetes</taxon>
        <taxon>Helotiales</taxon>
        <taxon>Lachnaceae</taxon>
        <taxon>Lachnellula</taxon>
    </lineage>
</organism>
<dbReference type="PROSITE" id="PS00463">
    <property type="entry name" value="ZN2_CY6_FUNGAL_1"/>
    <property type="match status" value="1"/>
</dbReference>
<keyword evidence="5" id="KW-1185">Reference proteome</keyword>
<dbReference type="Proteomes" id="UP000469558">
    <property type="component" value="Unassembled WGS sequence"/>
</dbReference>
<dbReference type="Pfam" id="PF11951">
    <property type="entry name" value="Fungal_trans_2"/>
    <property type="match status" value="1"/>
</dbReference>
<evidence type="ECO:0000259" key="3">
    <source>
        <dbReference type="PROSITE" id="PS50048"/>
    </source>
</evidence>
<dbReference type="InterPro" id="IPR021858">
    <property type="entry name" value="Fun_TF"/>
</dbReference>
<feature type="domain" description="Zn(2)-C6 fungal-type" evidence="3">
    <location>
        <begin position="10"/>
        <end position="38"/>
    </location>
</feature>
<accession>A0A8T9BY75</accession>
<gene>
    <name evidence="4" type="ORF">LSUE1_G008388</name>
</gene>
<sequence>MVYCGKPSKGCQACRDRKTRCDRLTPSCSQCTRAHRACPGYRDQLDLMFRNESEAVVGKAKAREKSKAKQKESVTPPSSTPVSLSSSSENDDDAEEEGLRRELARFAVQQPNQLVGGFIAGQVPGFMNVAPSFGPSTDLQHRAQAFFYTKSSSWLQSYDLLGALCSQTSADQHLMASMSACGLASLSTYLHTPELLQRSRQDYVTALRLTNAALRSPTDVKKDSTLFSVMILSIYETITGSDGKSLSAWTKHVNGAAALVKLRGRDQFKTSSGQRLFIQVLSYLMISCITRTIAMPDHMIELRKIATKYLDSNKDAWKASEVIVDFTVMRAGIREGAILGPRNIVETSLALDKRFTDLFRGDLGEDFRYKTVYTTENPHLVWNGFYHVYSTHWTAQIMNAIRTSRILLHEQVRDQLLVDSTAQAPNFTTEEMERQSRASEDVMLECQRDVLASVPQHTASMNNEPMSLLEGSRGYFIVWPLYLCGVMDIVTQDVKAWVVQRMRSLADVGGISQARVLADYMERDQNPWEWVRKPVPDIRKGIMENTGWNPRFEVMTPAFEEWEDGAEGMC</sequence>
<proteinExistence type="predicted"/>
<comment type="caution">
    <text evidence="4">The sequence shown here is derived from an EMBL/GenBank/DDBJ whole genome shotgun (WGS) entry which is preliminary data.</text>
</comment>
<dbReference type="InterPro" id="IPR036864">
    <property type="entry name" value="Zn2-C6_fun-type_DNA-bd_sf"/>
</dbReference>
<dbReference type="SUPFAM" id="SSF57701">
    <property type="entry name" value="Zn2/Cys6 DNA-binding domain"/>
    <property type="match status" value="1"/>
</dbReference>
<reference evidence="4 5" key="1">
    <citation type="submission" date="2018-05" db="EMBL/GenBank/DDBJ databases">
        <title>Genome sequencing and assembly of the regulated plant pathogen Lachnellula willkommii and related sister species for the development of diagnostic species identification markers.</title>
        <authorList>
            <person name="Giroux E."/>
            <person name="Bilodeau G."/>
        </authorList>
    </citation>
    <scope>NUCLEOTIDE SEQUENCE [LARGE SCALE GENOMIC DNA]</scope>
    <source>
        <strain evidence="4 5">CBS 268.59</strain>
    </source>
</reference>
<dbReference type="GO" id="GO:0008270">
    <property type="term" value="F:zinc ion binding"/>
    <property type="evidence" value="ECO:0007669"/>
    <property type="project" value="InterPro"/>
</dbReference>
<dbReference type="OrthoDB" id="5429770at2759"/>
<name>A0A8T9BY75_9HELO</name>
<dbReference type="PANTHER" id="PTHR38791">
    <property type="entry name" value="ZN(II)2CYS6 TRANSCRIPTION FACTOR (EUROFUNG)-RELATED-RELATED"/>
    <property type="match status" value="1"/>
</dbReference>
<dbReference type="InterPro" id="IPR001138">
    <property type="entry name" value="Zn2Cys6_DnaBD"/>
</dbReference>
<dbReference type="CDD" id="cd00067">
    <property type="entry name" value="GAL4"/>
    <property type="match status" value="1"/>
</dbReference>
<evidence type="ECO:0000313" key="5">
    <source>
        <dbReference type="Proteomes" id="UP000469558"/>
    </source>
</evidence>
<keyword evidence="1" id="KW-0539">Nucleus</keyword>
<evidence type="ECO:0000256" key="1">
    <source>
        <dbReference type="ARBA" id="ARBA00023242"/>
    </source>
</evidence>
<dbReference type="SMART" id="SM00066">
    <property type="entry name" value="GAL4"/>
    <property type="match status" value="1"/>
</dbReference>
<dbReference type="AlphaFoldDB" id="A0A8T9BY75"/>
<dbReference type="EMBL" id="QGMK01001325">
    <property type="protein sequence ID" value="TVY71166.1"/>
    <property type="molecule type" value="Genomic_DNA"/>
</dbReference>
<dbReference type="GO" id="GO:0000981">
    <property type="term" value="F:DNA-binding transcription factor activity, RNA polymerase II-specific"/>
    <property type="evidence" value="ECO:0007669"/>
    <property type="project" value="InterPro"/>
</dbReference>
<evidence type="ECO:0000256" key="2">
    <source>
        <dbReference type="SAM" id="MobiDB-lite"/>
    </source>
</evidence>